<dbReference type="PANTHER" id="PTHR43622:SF7">
    <property type="entry name" value="3-DEHYDROQUINATE SYNTHASE, CHLOROPLASTIC"/>
    <property type="match status" value="1"/>
</dbReference>
<dbReference type="GO" id="GO:0005737">
    <property type="term" value="C:cytoplasm"/>
    <property type="evidence" value="ECO:0007669"/>
    <property type="project" value="UniProtKB-SubCell"/>
</dbReference>
<feature type="domain" description="3-dehydroquinate synthase C-terminal" evidence="19">
    <location>
        <begin position="182"/>
        <end position="325"/>
    </location>
</feature>
<dbReference type="EMBL" id="AP018449">
    <property type="protein sequence ID" value="BBB93308.1"/>
    <property type="molecule type" value="Genomic_DNA"/>
</dbReference>
<dbReference type="Proteomes" id="UP000276437">
    <property type="component" value="Chromosome"/>
</dbReference>
<feature type="binding site" evidence="17">
    <location>
        <position position="265"/>
    </location>
    <ligand>
        <name>Zn(2+)</name>
        <dbReference type="ChEBI" id="CHEBI:29105"/>
    </ligand>
</feature>
<keyword evidence="10 17" id="KW-0479">Metal-binding</keyword>
<keyword evidence="9 17" id="KW-0028">Amino-acid biosynthesis</keyword>
<evidence type="ECO:0000256" key="16">
    <source>
        <dbReference type="ARBA" id="ARBA00023285"/>
    </source>
</evidence>
<evidence type="ECO:0000256" key="9">
    <source>
        <dbReference type="ARBA" id="ARBA00022605"/>
    </source>
</evidence>
<feature type="binding site" evidence="17">
    <location>
        <position position="185"/>
    </location>
    <ligand>
        <name>Zn(2+)</name>
        <dbReference type="ChEBI" id="CHEBI:29105"/>
    </ligand>
</feature>
<dbReference type="SUPFAM" id="SSF56796">
    <property type="entry name" value="Dehydroquinate synthase-like"/>
    <property type="match status" value="1"/>
</dbReference>
<dbReference type="Gene3D" id="3.40.50.1970">
    <property type="match status" value="1"/>
</dbReference>
<accession>A0A348AQG0</accession>
<comment type="similarity">
    <text evidence="5 17">Belongs to the sugar phosphate cyclases superfamily. Dehydroquinate synthase family.</text>
</comment>
<evidence type="ECO:0000256" key="7">
    <source>
        <dbReference type="ARBA" id="ARBA00017684"/>
    </source>
</evidence>
<feature type="binding site" evidence="17">
    <location>
        <position position="248"/>
    </location>
    <ligand>
        <name>Zn(2+)</name>
        <dbReference type="ChEBI" id="CHEBI:29105"/>
    </ligand>
</feature>
<dbReference type="GO" id="GO:0000166">
    <property type="term" value="F:nucleotide binding"/>
    <property type="evidence" value="ECO:0007669"/>
    <property type="project" value="UniProtKB-KW"/>
</dbReference>
<evidence type="ECO:0000256" key="1">
    <source>
        <dbReference type="ARBA" id="ARBA00001393"/>
    </source>
</evidence>
<dbReference type="PANTHER" id="PTHR43622">
    <property type="entry name" value="3-DEHYDROQUINATE SYNTHASE"/>
    <property type="match status" value="1"/>
</dbReference>
<comment type="subcellular location">
    <subcellularLocation>
        <location evidence="3 17">Cytoplasm</location>
    </subcellularLocation>
</comment>
<dbReference type="Pfam" id="PF01761">
    <property type="entry name" value="DHQ_synthase"/>
    <property type="match status" value="1"/>
</dbReference>
<dbReference type="EC" id="4.2.3.4" evidence="6 17"/>
<evidence type="ECO:0000313" key="21">
    <source>
        <dbReference type="Proteomes" id="UP000276437"/>
    </source>
</evidence>
<proteinExistence type="inferred from homology"/>
<comment type="function">
    <text evidence="17">Catalyzes the conversion of 3-deoxy-D-arabino-heptulosonate 7-phosphate (DAHP) to dehydroquinate (DHQ).</text>
</comment>
<gene>
    <name evidence="17 20" type="primary">aroB</name>
    <name evidence="20" type="ORF">MAMMFC1_04020</name>
</gene>
<evidence type="ECO:0000256" key="3">
    <source>
        <dbReference type="ARBA" id="ARBA00004496"/>
    </source>
</evidence>
<dbReference type="NCBIfam" id="TIGR01357">
    <property type="entry name" value="aroB"/>
    <property type="match status" value="1"/>
</dbReference>
<evidence type="ECO:0000256" key="15">
    <source>
        <dbReference type="ARBA" id="ARBA00023239"/>
    </source>
</evidence>
<dbReference type="HAMAP" id="MF_00110">
    <property type="entry name" value="DHQ_synthase"/>
    <property type="match status" value="1"/>
</dbReference>
<dbReference type="UniPathway" id="UPA00053">
    <property type="reaction ID" value="UER00085"/>
</dbReference>
<keyword evidence="13 17" id="KW-0520">NAD</keyword>
<sequence length="360" mass="39058">MAEVTVNLGNDSYLIEIIPGSISQIGKSLNRMPFTRKALVVTDDTVGALYGKDVLDSLTGAGYTREIMYVRPGESSKSIKVMEEIYTKAIAMGLDRKSPIIALGGGVVGDLTGFAAATYLRGVPFIQVPTTLLAQVDSSVGGKTAVNHPLGKNMIGAFYQPKLVQIDPLVLNTLPERELLAGIAEVIKHGVIADEQMFNFLFENVERILAQDANVLTDVISRNCRIKAEVVEKDEREANLRMTLNFGHTVGHAIEAATGFSRYNHGEGVAIGMHAAALISQYVGQCETADVDRLKDLLQRFGLPIRAEGCSVEELEAFLSRDKKSDGGKISWILLNKIGHVQICNTVPANIVHQTLRAII</sequence>
<protein>
    <recommendedName>
        <fullName evidence="7 17">3-dehydroquinate synthase</fullName>
        <shortName evidence="17">DHQS</shortName>
        <ecNumber evidence="6 17">4.2.3.4</ecNumber>
    </recommendedName>
</protein>
<evidence type="ECO:0000259" key="18">
    <source>
        <dbReference type="Pfam" id="PF01761"/>
    </source>
</evidence>
<evidence type="ECO:0000256" key="11">
    <source>
        <dbReference type="ARBA" id="ARBA00022741"/>
    </source>
</evidence>
<dbReference type="Gene3D" id="1.20.1090.10">
    <property type="entry name" value="Dehydroquinate synthase-like - alpha domain"/>
    <property type="match status" value="1"/>
</dbReference>
<keyword evidence="12 17" id="KW-0862">Zinc</keyword>
<organism evidence="20 21">
    <name type="scientific">Methylomusa anaerophila</name>
    <dbReference type="NCBI Taxonomy" id="1930071"/>
    <lineage>
        <taxon>Bacteria</taxon>
        <taxon>Bacillati</taxon>
        <taxon>Bacillota</taxon>
        <taxon>Negativicutes</taxon>
        <taxon>Selenomonadales</taxon>
        <taxon>Sporomusaceae</taxon>
        <taxon>Methylomusa</taxon>
    </lineage>
</organism>
<comment type="cofactor">
    <cofactor evidence="17">
        <name>Co(2+)</name>
        <dbReference type="ChEBI" id="CHEBI:48828"/>
    </cofactor>
    <cofactor evidence="17">
        <name>Zn(2+)</name>
        <dbReference type="ChEBI" id="CHEBI:29105"/>
    </cofactor>
    <text evidence="17">Binds 1 divalent metal cation per subunit. Can use either Co(2+) or Zn(2+).</text>
</comment>
<dbReference type="GO" id="GO:0009423">
    <property type="term" value="P:chorismate biosynthetic process"/>
    <property type="evidence" value="ECO:0007669"/>
    <property type="project" value="UniProtKB-UniRule"/>
</dbReference>
<evidence type="ECO:0000256" key="2">
    <source>
        <dbReference type="ARBA" id="ARBA00001911"/>
    </source>
</evidence>
<feature type="binding site" evidence="17">
    <location>
        <position position="152"/>
    </location>
    <ligand>
        <name>NAD(+)</name>
        <dbReference type="ChEBI" id="CHEBI:57540"/>
    </ligand>
</feature>
<evidence type="ECO:0000256" key="4">
    <source>
        <dbReference type="ARBA" id="ARBA00004661"/>
    </source>
</evidence>
<dbReference type="GO" id="GO:0003856">
    <property type="term" value="F:3-dehydroquinate synthase activity"/>
    <property type="evidence" value="ECO:0007669"/>
    <property type="project" value="UniProtKB-UniRule"/>
</dbReference>
<evidence type="ECO:0000256" key="6">
    <source>
        <dbReference type="ARBA" id="ARBA00013031"/>
    </source>
</evidence>
<comment type="pathway">
    <text evidence="4 17">Metabolic intermediate biosynthesis; chorismate biosynthesis; chorismate from D-erythrose 4-phosphate and phosphoenolpyruvate: step 2/7.</text>
</comment>
<dbReference type="InterPro" id="IPR030960">
    <property type="entry name" value="DHQS/DOIS_N"/>
</dbReference>
<dbReference type="InterPro" id="IPR050071">
    <property type="entry name" value="Dehydroquinate_synthase"/>
</dbReference>
<feature type="binding site" evidence="17">
    <location>
        <begin position="106"/>
        <end position="110"/>
    </location>
    <ligand>
        <name>NAD(+)</name>
        <dbReference type="ChEBI" id="CHEBI:57540"/>
    </ligand>
</feature>
<dbReference type="Pfam" id="PF24621">
    <property type="entry name" value="DHQS_C"/>
    <property type="match status" value="1"/>
</dbReference>
<keyword evidence="8 17" id="KW-0963">Cytoplasm</keyword>
<dbReference type="FunFam" id="3.40.50.1970:FF:000001">
    <property type="entry name" value="3-dehydroquinate synthase"/>
    <property type="match status" value="1"/>
</dbReference>
<comment type="catalytic activity">
    <reaction evidence="1 17">
        <text>7-phospho-2-dehydro-3-deoxy-D-arabino-heptonate = 3-dehydroquinate + phosphate</text>
        <dbReference type="Rhea" id="RHEA:21968"/>
        <dbReference type="ChEBI" id="CHEBI:32364"/>
        <dbReference type="ChEBI" id="CHEBI:43474"/>
        <dbReference type="ChEBI" id="CHEBI:58394"/>
        <dbReference type="EC" id="4.2.3.4"/>
    </reaction>
</comment>
<evidence type="ECO:0000259" key="19">
    <source>
        <dbReference type="Pfam" id="PF24621"/>
    </source>
</evidence>
<comment type="caution">
    <text evidence="17">Lacks conserved residue(s) required for the propagation of feature annotation.</text>
</comment>
<feature type="binding site" evidence="17">
    <location>
        <begin position="130"/>
        <end position="131"/>
    </location>
    <ligand>
        <name>NAD(+)</name>
        <dbReference type="ChEBI" id="CHEBI:57540"/>
    </ligand>
</feature>
<dbReference type="GO" id="GO:0008652">
    <property type="term" value="P:amino acid biosynthetic process"/>
    <property type="evidence" value="ECO:0007669"/>
    <property type="project" value="UniProtKB-KW"/>
</dbReference>
<reference evidence="20 21" key="1">
    <citation type="journal article" date="2018" name="Int. J. Syst. Evol. Microbiol.">
        <title>Methylomusa anaerophila gen. nov., sp. nov., an anaerobic methanol-utilizing bacterium isolated from a microbial fuel cell.</title>
        <authorList>
            <person name="Amano N."/>
            <person name="Yamamuro A."/>
            <person name="Miyahara M."/>
            <person name="Kouzuma A."/>
            <person name="Abe T."/>
            <person name="Watanabe K."/>
        </authorList>
    </citation>
    <scope>NUCLEOTIDE SEQUENCE [LARGE SCALE GENOMIC DNA]</scope>
    <source>
        <strain evidence="20 21">MMFC1</strain>
    </source>
</reference>
<evidence type="ECO:0000256" key="5">
    <source>
        <dbReference type="ARBA" id="ARBA00005412"/>
    </source>
</evidence>
<dbReference type="GO" id="GO:0046872">
    <property type="term" value="F:metal ion binding"/>
    <property type="evidence" value="ECO:0007669"/>
    <property type="project" value="UniProtKB-KW"/>
</dbReference>
<evidence type="ECO:0000313" key="20">
    <source>
        <dbReference type="EMBL" id="BBB93308.1"/>
    </source>
</evidence>
<evidence type="ECO:0000256" key="8">
    <source>
        <dbReference type="ARBA" id="ARBA00022490"/>
    </source>
</evidence>
<dbReference type="KEGG" id="mana:MAMMFC1_04020"/>
<name>A0A348AQG0_9FIRM</name>
<feature type="domain" description="3-dehydroquinate synthase N-terminal" evidence="18">
    <location>
        <begin position="68"/>
        <end position="179"/>
    </location>
</feature>
<evidence type="ECO:0000256" key="13">
    <source>
        <dbReference type="ARBA" id="ARBA00023027"/>
    </source>
</evidence>
<comment type="cofactor">
    <cofactor evidence="2 17">
        <name>NAD(+)</name>
        <dbReference type="ChEBI" id="CHEBI:57540"/>
    </cofactor>
</comment>
<evidence type="ECO:0000256" key="17">
    <source>
        <dbReference type="HAMAP-Rule" id="MF_00110"/>
    </source>
</evidence>
<keyword evidence="21" id="KW-1185">Reference proteome</keyword>
<evidence type="ECO:0000256" key="12">
    <source>
        <dbReference type="ARBA" id="ARBA00022833"/>
    </source>
</evidence>
<feature type="binding site" evidence="17">
    <location>
        <position position="143"/>
    </location>
    <ligand>
        <name>NAD(+)</name>
        <dbReference type="ChEBI" id="CHEBI:57540"/>
    </ligand>
</feature>
<keyword evidence="15 17" id="KW-0456">Lyase</keyword>
<dbReference type="InterPro" id="IPR030963">
    <property type="entry name" value="DHQ_synth_fam"/>
</dbReference>
<dbReference type="PIRSF" id="PIRSF001455">
    <property type="entry name" value="DHQ_synth"/>
    <property type="match status" value="1"/>
</dbReference>
<dbReference type="AlphaFoldDB" id="A0A348AQG0"/>
<keyword evidence="11 17" id="KW-0547">Nucleotide-binding</keyword>
<evidence type="ECO:0000256" key="10">
    <source>
        <dbReference type="ARBA" id="ARBA00022723"/>
    </source>
</evidence>
<evidence type="ECO:0000256" key="14">
    <source>
        <dbReference type="ARBA" id="ARBA00023141"/>
    </source>
</evidence>
<dbReference type="CDD" id="cd08195">
    <property type="entry name" value="DHQS"/>
    <property type="match status" value="1"/>
</dbReference>
<dbReference type="GO" id="GO:0009073">
    <property type="term" value="P:aromatic amino acid family biosynthetic process"/>
    <property type="evidence" value="ECO:0007669"/>
    <property type="project" value="UniProtKB-KW"/>
</dbReference>
<dbReference type="InterPro" id="IPR016037">
    <property type="entry name" value="DHQ_synth_AroB"/>
</dbReference>
<keyword evidence="14 17" id="KW-0057">Aromatic amino acid biosynthesis</keyword>
<dbReference type="InterPro" id="IPR056179">
    <property type="entry name" value="DHQS_C"/>
</dbReference>
<dbReference type="RefSeq" id="WP_174234389.1">
    <property type="nucleotide sequence ID" value="NZ_AP018449.1"/>
</dbReference>
<keyword evidence="16 17" id="KW-0170">Cobalt</keyword>